<proteinExistence type="predicted"/>
<gene>
    <name evidence="1" type="ORF">IGX34_21155</name>
</gene>
<dbReference type="EMBL" id="JACZZA010000019">
    <property type="protein sequence ID" value="MBE1162900.1"/>
    <property type="molecule type" value="Genomic_DNA"/>
</dbReference>
<evidence type="ECO:0000313" key="2">
    <source>
        <dbReference type="Proteomes" id="UP000651010"/>
    </source>
</evidence>
<accession>A0ABR9GFS1</accession>
<sequence>MLAILTVILLCHPTLHVFAPLLDLIGSVGLDGLLLILEVQFLAWSVPILRRRVGPAITQYWNRYFASYFGLQPSENIFFDATLSFFHFLLLRGGAPGLTIYLFYIAFACHFSTHVHMALS</sequence>
<name>A0ABR9GFS1_9GAMM</name>
<comment type="caution">
    <text evidence="1">The sequence shown here is derived from an EMBL/GenBank/DDBJ whole genome shotgun (WGS) entry which is preliminary data.</text>
</comment>
<protein>
    <submittedName>
        <fullName evidence="1">Uncharacterized protein</fullName>
    </submittedName>
</protein>
<organism evidence="1 2">
    <name type="scientific">Dyella acidiphila</name>
    <dbReference type="NCBI Taxonomy" id="2775866"/>
    <lineage>
        <taxon>Bacteria</taxon>
        <taxon>Pseudomonadati</taxon>
        <taxon>Pseudomonadota</taxon>
        <taxon>Gammaproteobacteria</taxon>
        <taxon>Lysobacterales</taxon>
        <taxon>Rhodanobacteraceae</taxon>
        <taxon>Dyella</taxon>
    </lineage>
</organism>
<dbReference type="RefSeq" id="WP_192557749.1">
    <property type="nucleotide sequence ID" value="NZ_JACZZA010000019.1"/>
</dbReference>
<reference evidence="1 2" key="1">
    <citation type="submission" date="2020-09" db="EMBL/GenBank/DDBJ databases">
        <title>Dyella sp. 7MK23 isolated from forest soil.</title>
        <authorList>
            <person name="Fu J."/>
        </authorList>
    </citation>
    <scope>NUCLEOTIDE SEQUENCE [LARGE SCALE GENOMIC DNA]</scope>
    <source>
        <strain evidence="1 2">7MK23</strain>
    </source>
</reference>
<dbReference type="Proteomes" id="UP000651010">
    <property type="component" value="Unassembled WGS sequence"/>
</dbReference>
<keyword evidence="2" id="KW-1185">Reference proteome</keyword>
<evidence type="ECO:0000313" key="1">
    <source>
        <dbReference type="EMBL" id="MBE1162900.1"/>
    </source>
</evidence>